<dbReference type="EMBL" id="UOGK01000612">
    <property type="protein sequence ID" value="VAX41910.1"/>
    <property type="molecule type" value="Genomic_DNA"/>
</dbReference>
<accession>A0A3B1E0Z3</accession>
<gene>
    <name evidence="1" type="ORF">MNBD_PLANCTO03-1887</name>
</gene>
<organism evidence="1">
    <name type="scientific">hydrothermal vent metagenome</name>
    <dbReference type="NCBI Taxonomy" id="652676"/>
    <lineage>
        <taxon>unclassified sequences</taxon>
        <taxon>metagenomes</taxon>
        <taxon>ecological metagenomes</taxon>
    </lineage>
</organism>
<name>A0A3B1E0Z3_9ZZZZ</name>
<evidence type="ECO:0000313" key="1">
    <source>
        <dbReference type="EMBL" id="VAX41910.1"/>
    </source>
</evidence>
<reference evidence="1" key="1">
    <citation type="submission" date="2018-06" db="EMBL/GenBank/DDBJ databases">
        <authorList>
            <person name="Zhirakovskaya E."/>
        </authorList>
    </citation>
    <scope>NUCLEOTIDE SEQUENCE</scope>
</reference>
<protein>
    <submittedName>
        <fullName evidence="1">Uncharacterized protein</fullName>
    </submittedName>
</protein>
<sequence>MTRLPLAIGLVVLQAALCAAGQTAHAQTTQTAQIEKAHTLAGPGIPATDPHTLVVYEYGGTLQPLGLPPAEAALDLLDL</sequence>
<proteinExistence type="predicted"/>
<dbReference type="AlphaFoldDB" id="A0A3B1E0Z3"/>
<feature type="non-terminal residue" evidence="1">
    <location>
        <position position="79"/>
    </location>
</feature>